<gene>
    <name evidence="1" type="ORF">TUBRATIS_30590</name>
</gene>
<evidence type="ECO:0000313" key="1">
    <source>
        <dbReference type="EMBL" id="RVD90507.1"/>
    </source>
</evidence>
<sequence>MFFYNKTIKKERKIVSVIETDKIYLFTKHEILSYTLELKFLKRERVNYVIKDALLFKNTIFLLTDTNILKFKENDFQNHQKAFYFQEINFCLFYAQPVALNESKLFFIFDKKIIDLEKFKDLKFYQNNIYLLKENRVIVYEYDLVLVKLKEIEVKENTLFLFLKDDKIYFVFKEGVFDETKCIFTFKDEQPIKQWKEYLITNRRVYKFGNGLSIYEEIGCNFIFFVSNFIFFEGKNTLVKLTNKNILENLKTNLDLCINSLENNNYIFKFDGSKEETYYEVEVDLRNNSYCKFKDDTLFVQKENILYIYNTETKKLIKNEAEEKIFDILFLEEEVYFLTKEDSLTKTEFYFTFKNLIFYIKNKKLTSVDSENQSFTVEINLGKYLNHKNILFIYDGNLIQMYDLNIFKVIFLQCTCYTIKKIYIIGEFLYVLSFGNFIEIYKILTNELSLPYFLEIKENLDNFINGIFYTENSILILKGYKFKKIDFNENILFTGKYLIKLEEKLEIFLLNFEEIYDEIEKNNSITNELIIKNNTLKYNLIERIFEKEISFAFKKNENLIVILKNEIFLFNLGIKNLIKKDKLKLESEIIQINSEKEIYLLTKSNSIKQIEVLNSKLQIKKGDFQRRNILKFKIYDKFMLCKTQKGMLILEKESFNEICSINITNLTDFYFNKYFYYFTKEEFFSLKIINEKIFYYFYKNTNEKSFNLIYDYEIKEIFDYKLLNEYKKEEINEILEIIYDE</sequence>
<name>A0A437AH90_9MICR</name>
<reference evidence="1 2" key="1">
    <citation type="submission" date="2018-10" db="EMBL/GenBank/DDBJ databases">
        <title>Draft genome sequence of the microsporidian Tubulinosema ratisbonensis.</title>
        <authorList>
            <person name="Polonais V."/>
            <person name="Peyretaillade E."/>
            <person name="Niehus S."/>
            <person name="Wawrzyniak I."/>
            <person name="Franchet A."/>
            <person name="Gaspin C."/>
            <person name="Reichstadt M."/>
            <person name="Belser C."/>
            <person name="Labadie K."/>
            <person name="Delbac F."/>
            <person name="Ferrandon D."/>
        </authorList>
    </citation>
    <scope>NUCLEOTIDE SEQUENCE [LARGE SCALE GENOMIC DNA]</scope>
    <source>
        <strain evidence="1 2">Franzen</strain>
    </source>
</reference>
<dbReference type="AlphaFoldDB" id="A0A437AH90"/>
<proteinExistence type="predicted"/>
<evidence type="ECO:0000313" key="2">
    <source>
        <dbReference type="Proteomes" id="UP000282876"/>
    </source>
</evidence>
<dbReference type="Proteomes" id="UP000282876">
    <property type="component" value="Unassembled WGS sequence"/>
</dbReference>
<dbReference type="OrthoDB" id="2188611at2759"/>
<organism evidence="1 2">
    <name type="scientific">Tubulinosema ratisbonensis</name>
    <dbReference type="NCBI Taxonomy" id="291195"/>
    <lineage>
        <taxon>Eukaryota</taxon>
        <taxon>Fungi</taxon>
        <taxon>Fungi incertae sedis</taxon>
        <taxon>Microsporidia</taxon>
        <taxon>Tubulinosematoidea</taxon>
        <taxon>Tubulinosematidae</taxon>
        <taxon>Tubulinosema</taxon>
    </lineage>
</organism>
<accession>A0A437AH90</accession>
<keyword evidence="2" id="KW-1185">Reference proteome</keyword>
<dbReference type="EMBL" id="RCSS01000886">
    <property type="protein sequence ID" value="RVD90507.1"/>
    <property type="molecule type" value="Genomic_DNA"/>
</dbReference>
<protein>
    <submittedName>
        <fullName evidence="1">Uncharacterized protein</fullName>
    </submittedName>
</protein>
<comment type="caution">
    <text evidence="1">The sequence shown here is derived from an EMBL/GenBank/DDBJ whole genome shotgun (WGS) entry which is preliminary data.</text>
</comment>
<dbReference type="VEuPathDB" id="MicrosporidiaDB:TUBRATIS_30590"/>